<feature type="compositionally biased region" description="Low complexity" evidence="1">
    <location>
        <begin position="806"/>
        <end position="822"/>
    </location>
</feature>
<reference evidence="2" key="1">
    <citation type="submission" date="2021-08" db="EMBL/GenBank/DDBJ databases">
        <title>WGS assembly of Ceratopteris richardii.</title>
        <authorList>
            <person name="Marchant D.B."/>
            <person name="Chen G."/>
            <person name="Jenkins J."/>
            <person name="Shu S."/>
            <person name="Leebens-Mack J."/>
            <person name="Grimwood J."/>
            <person name="Schmutz J."/>
            <person name="Soltis P."/>
            <person name="Soltis D."/>
            <person name="Chen Z.-H."/>
        </authorList>
    </citation>
    <scope>NUCLEOTIDE SEQUENCE</scope>
    <source>
        <strain evidence="2">Whitten #5841</strain>
        <tissue evidence="2">Leaf</tissue>
    </source>
</reference>
<name>A0A8T2S589_CERRI</name>
<keyword evidence="3" id="KW-1185">Reference proteome</keyword>
<dbReference type="EMBL" id="CM035427">
    <property type="protein sequence ID" value="KAH7306583.1"/>
    <property type="molecule type" value="Genomic_DNA"/>
</dbReference>
<dbReference type="PANTHER" id="PTHR35130:SF1">
    <property type="entry name" value="MEDIATOR OF RNA POLYMERASE II TRANSCRIPTION SUBUNIT 16"/>
    <property type="match status" value="1"/>
</dbReference>
<dbReference type="SUPFAM" id="SSF82171">
    <property type="entry name" value="DPP6 N-terminal domain-like"/>
    <property type="match status" value="1"/>
</dbReference>
<feature type="region of interest" description="Disordered" evidence="1">
    <location>
        <begin position="1"/>
        <end position="27"/>
    </location>
</feature>
<evidence type="ECO:0008006" key="4">
    <source>
        <dbReference type="Google" id="ProtNLM"/>
    </source>
</evidence>
<dbReference type="OrthoDB" id="2020837at2759"/>
<sequence length="1179" mass="128093">MAAAKEEVESESSPPVPARRIDAYEGDEEDEESMIATVLHVYLHTPPASSIQSGEFAVLQRTFSAIAWCAKSGLLACATEVRAKDARLNSGPSFWIPIHIIHPERPTEHSVFNVNADSMFDYVQFLEWSPSSCTRALLIGTSLGRVTIWMQPSQGAANAAQSLNCWKCEHEWQQEQAIATKWLSGVSPYRWTPAAGGLSKPSFEDRFISHQSRAPVRWPNILCVCSVSLSGYVQLHWCQWPPLGGTGKQNWFATRKGVLGTGRNDLISADAIVGESGALLIAGVPFGNSSRVVIWEVAPLFVNNRGTVQQIIVGLASWPGIASLPAVLLSWHEWLGNKMKSVMDNSAQLDGVEVRPQTLSAYVRSQEPPASGDDANAPSLHCSVVSYLSAYATSETDISTKVGPGSGVSTVAFDPSKGGSVLVILLNEGRQYLAFPDEGPFLMGYRVLRYEISRQQTGVHPLFEPIAPIPYSNTPPPTSTTIWRCNIDKCISVNKMGEVPVSQPFRNCKDPCETSFTEKLTNAKASSKIVFSPHGGELAVVIPDGDVHVYSGSNLTPIDSYTLRAGTSCAAPCFSPTGCCLSTIWHDAKKACSVLKLIRVFPPALPAMQGTNDSSIWERGLADRFWWSLVAEVDWWDVVGCMQSAVEENLITFHKVISVLDTDFHSLPSLHHRQHYGPALDRIKCRILEGVDGSDVRAVVLDMQARLLLDTLGKGIEAALVNPTTFIAEPWMASSETLIGLAHDVMTIEPALVSYIQPYNDAILDLASHFLTRLRRYASFCKALANAAGNQPLNSSNVRLPTAPASTAGSSTASSQGSQVSSVSNNGATSVQAWVQGAIAKVNNSTDCAGSLTSSGTTGTMPPLQLNVSQSAFPGMPAVRLVGDCNFLHRLCQLLLFCFIFRRRQHSRGGLSMSRNIDGMEGTEEFSGGRLGRFGNGNGGQGYTADDVKFLFLVSVTLCKKTSSLPHPMPKSQCGSANPLIRLHYPDGQYSVAPEVVEASLGQHIQHLPRPRGADSAGLLMRELELHPPAEDWSKRNLFGGPWAGTLELCPNSHETEGFTITPEWQSPIAAFLGEEATKFKDLWPRKRRLSERDVAFGLSTAVSMGSFIGFMGSRRDTITALWKNSPHGIWHKCIRCGRQTGALVRSNSSVASNSVDSWWTGRYSYACPICGGAWIQVI</sequence>
<dbReference type="AlphaFoldDB" id="A0A8T2S589"/>
<dbReference type="GO" id="GO:0006355">
    <property type="term" value="P:regulation of DNA-templated transcription"/>
    <property type="evidence" value="ECO:0007669"/>
    <property type="project" value="InterPro"/>
</dbReference>
<accession>A0A8T2S589</accession>
<dbReference type="GO" id="GO:0016592">
    <property type="term" value="C:mediator complex"/>
    <property type="evidence" value="ECO:0007669"/>
    <property type="project" value="InterPro"/>
</dbReference>
<dbReference type="PANTHER" id="PTHR35130">
    <property type="entry name" value="MEDIATOR OF RNA POLYMERASE II TRANSCRIPTION SUBUNIT 16"/>
    <property type="match status" value="1"/>
</dbReference>
<protein>
    <recommendedName>
        <fullName evidence="4">Mediator of RNA polymerase II transcription subunit 16</fullName>
    </recommendedName>
</protein>
<evidence type="ECO:0000313" key="2">
    <source>
        <dbReference type="EMBL" id="KAH7306583.1"/>
    </source>
</evidence>
<dbReference type="Proteomes" id="UP000825935">
    <property type="component" value="Chromosome 22"/>
</dbReference>
<evidence type="ECO:0000256" key="1">
    <source>
        <dbReference type="SAM" id="MobiDB-lite"/>
    </source>
</evidence>
<feature type="region of interest" description="Disordered" evidence="1">
    <location>
        <begin position="795"/>
        <end position="822"/>
    </location>
</feature>
<organism evidence="2 3">
    <name type="scientific">Ceratopteris richardii</name>
    <name type="common">Triangle waterfern</name>
    <dbReference type="NCBI Taxonomy" id="49495"/>
    <lineage>
        <taxon>Eukaryota</taxon>
        <taxon>Viridiplantae</taxon>
        <taxon>Streptophyta</taxon>
        <taxon>Embryophyta</taxon>
        <taxon>Tracheophyta</taxon>
        <taxon>Polypodiopsida</taxon>
        <taxon>Polypodiidae</taxon>
        <taxon>Polypodiales</taxon>
        <taxon>Pteridineae</taxon>
        <taxon>Pteridaceae</taxon>
        <taxon>Parkerioideae</taxon>
        <taxon>Ceratopteris</taxon>
    </lineage>
</organism>
<proteinExistence type="predicted"/>
<dbReference type="InterPro" id="IPR038836">
    <property type="entry name" value="MED16"/>
</dbReference>
<gene>
    <name evidence="2" type="ORF">KP509_22G020500</name>
</gene>
<evidence type="ECO:0000313" key="3">
    <source>
        <dbReference type="Proteomes" id="UP000825935"/>
    </source>
</evidence>
<comment type="caution">
    <text evidence="2">The sequence shown here is derived from an EMBL/GenBank/DDBJ whole genome shotgun (WGS) entry which is preliminary data.</text>
</comment>
<dbReference type="OMA" id="TCCPRAL"/>